<reference evidence="1" key="1">
    <citation type="journal article" date="2015" name="Nature">
        <title>Complex archaea that bridge the gap between prokaryotes and eukaryotes.</title>
        <authorList>
            <person name="Spang A."/>
            <person name="Saw J.H."/>
            <person name="Jorgensen S.L."/>
            <person name="Zaremba-Niedzwiedzka K."/>
            <person name="Martijn J."/>
            <person name="Lind A.E."/>
            <person name="van Eijk R."/>
            <person name="Schleper C."/>
            <person name="Guy L."/>
            <person name="Ettema T.J."/>
        </authorList>
    </citation>
    <scope>NUCLEOTIDE SEQUENCE</scope>
</reference>
<gene>
    <name evidence="1" type="ORF">LCGC14_1049100</name>
</gene>
<evidence type="ECO:0000313" key="1">
    <source>
        <dbReference type="EMBL" id="KKN09182.1"/>
    </source>
</evidence>
<sequence>MPEQRYQPTDAPADAEAITRDNLSSGTFKYPARLAEVKKVMSEPQDKARKPVQQLYQVFERCDQQWSDGNPVLRRNRLNLQFQSKETGEIETIWEGSDADQVGQAFEDLCGCDMFPDNPDTASFIGHFFMVEDVKIPKTEKLYLRVPVEYLGDDFKFAGKVTTLESQDGAQAAEAVPADNAEDAARVADVLVGMTEEDVRSGAALLAVQKVDELKDVRTVLGISLRGGLVQPKAILLDKLIAGGFLIVEEGTIMLGAGAES</sequence>
<proteinExistence type="predicted"/>
<dbReference type="AlphaFoldDB" id="A0A0F9NB72"/>
<name>A0A0F9NB72_9ZZZZ</name>
<protein>
    <submittedName>
        <fullName evidence="1">Uncharacterized protein</fullName>
    </submittedName>
</protein>
<comment type="caution">
    <text evidence="1">The sequence shown here is derived from an EMBL/GenBank/DDBJ whole genome shotgun (WGS) entry which is preliminary data.</text>
</comment>
<accession>A0A0F9NB72</accession>
<organism evidence="1">
    <name type="scientific">marine sediment metagenome</name>
    <dbReference type="NCBI Taxonomy" id="412755"/>
    <lineage>
        <taxon>unclassified sequences</taxon>
        <taxon>metagenomes</taxon>
        <taxon>ecological metagenomes</taxon>
    </lineage>
</organism>
<dbReference type="EMBL" id="LAZR01004375">
    <property type="protein sequence ID" value="KKN09182.1"/>
    <property type="molecule type" value="Genomic_DNA"/>
</dbReference>